<dbReference type="Proteomes" id="UP001239994">
    <property type="component" value="Unassembled WGS sequence"/>
</dbReference>
<evidence type="ECO:0000256" key="1">
    <source>
        <dbReference type="SAM" id="Phobius"/>
    </source>
</evidence>
<dbReference type="PANTHER" id="PTHR15573">
    <property type="entry name" value="G-PROTEIN COUPLED RECEPTOR 160-RELATED"/>
    <property type="match status" value="1"/>
</dbReference>
<evidence type="ECO:0000313" key="2">
    <source>
        <dbReference type="EMBL" id="KAK1786600.1"/>
    </source>
</evidence>
<name>A0AAD9DL64_9TELE</name>
<feature type="transmembrane region" description="Helical" evidence="1">
    <location>
        <begin position="156"/>
        <end position="174"/>
    </location>
</feature>
<feature type="transmembrane region" description="Helical" evidence="1">
    <location>
        <begin position="113"/>
        <end position="136"/>
    </location>
</feature>
<accession>A0AAD9DL64</accession>
<protein>
    <submittedName>
        <fullName evidence="2">Uncharacterized protein</fullName>
    </submittedName>
</protein>
<sequence>MGYNGDNLTISAERSRHIDYSSNFGSIKRCCFDCGSIMRMSLYEIDTLYEKGINILYFRLKQMENSSSVKRTGRNMLVPHFSETAPSEGMLAILQQEDSILSFWLRSITKSMLGIYSISMYVVDLLLVCSISWAWWFRENLGTHVSVCFTLSHGSAVYSVLPLPVLAAGAIDYAARRHPEASQCSVARAAGHCGVVLMLWVLACSYSYCYTDTELLMVDYKEGAKALVCPVQASIVVSFFSLNLSLAVGFILLLYYRGLPHWVDQASKLSSQRAWILVPRSNQALSAKLETLEVGPIKEAPVAAVEVDQQPPLFVSLTLCFALNWTPYLLMSMACDTLGFTVPAYATVNLLWSACANSLLEGMVIWYSSTDNTPPYKSSDDICEWSIYWLLSKGPKVCYLFQCFW</sequence>
<dbReference type="GO" id="GO:0043235">
    <property type="term" value="C:receptor complex"/>
    <property type="evidence" value="ECO:0007669"/>
    <property type="project" value="TreeGrafter"/>
</dbReference>
<dbReference type="EMBL" id="JAROKS010000024">
    <property type="protein sequence ID" value="KAK1786600.1"/>
    <property type="molecule type" value="Genomic_DNA"/>
</dbReference>
<evidence type="ECO:0000313" key="3">
    <source>
        <dbReference type="Proteomes" id="UP001239994"/>
    </source>
</evidence>
<keyword evidence="3" id="KW-1185">Reference proteome</keyword>
<keyword evidence="1" id="KW-0472">Membrane</keyword>
<dbReference type="GO" id="GO:0005886">
    <property type="term" value="C:plasma membrane"/>
    <property type="evidence" value="ECO:0007669"/>
    <property type="project" value="TreeGrafter"/>
</dbReference>
<dbReference type="PANTHER" id="PTHR15573:SF0">
    <property type="entry name" value="G-PROTEIN COUPLED RECEPTOR 160-RELATED"/>
    <property type="match status" value="1"/>
</dbReference>
<keyword evidence="1" id="KW-1133">Transmembrane helix</keyword>
<dbReference type="InterPro" id="IPR042353">
    <property type="entry name" value="GPR160"/>
</dbReference>
<keyword evidence="1" id="KW-0812">Transmembrane</keyword>
<feature type="transmembrane region" description="Helical" evidence="1">
    <location>
        <begin position="235"/>
        <end position="256"/>
    </location>
</feature>
<organism evidence="2 3">
    <name type="scientific">Electrophorus voltai</name>
    <dbReference type="NCBI Taxonomy" id="2609070"/>
    <lineage>
        <taxon>Eukaryota</taxon>
        <taxon>Metazoa</taxon>
        <taxon>Chordata</taxon>
        <taxon>Craniata</taxon>
        <taxon>Vertebrata</taxon>
        <taxon>Euteleostomi</taxon>
        <taxon>Actinopterygii</taxon>
        <taxon>Neopterygii</taxon>
        <taxon>Teleostei</taxon>
        <taxon>Ostariophysi</taxon>
        <taxon>Gymnotiformes</taxon>
        <taxon>Gymnotoidei</taxon>
        <taxon>Gymnotidae</taxon>
        <taxon>Electrophorus</taxon>
    </lineage>
</organism>
<reference evidence="2" key="1">
    <citation type="submission" date="2023-03" db="EMBL/GenBank/DDBJ databases">
        <title>Electrophorus voltai genome.</title>
        <authorList>
            <person name="Bian C."/>
        </authorList>
    </citation>
    <scope>NUCLEOTIDE SEQUENCE</scope>
    <source>
        <strain evidence="2">CB-2022</strain>
        <tissue evidence="2">Muscle</tissue>
    </source>
</reference>
<comment type="caution">
    <text evidence="2">The sequence shown here is derived from an EMBL/GenBank/DDBJ whole genome shotgun (WGS) entry which is preliminary data.</text>
</comment>
<feature type="transmembrane region" description="Helical" evidence="1">
    <location>
        <begin position="186"/>
        <end position="208"/>
    </location>
</feature>
<proteinExistence type="predicted"/>
<gene>
    <name evidence="2" type="ORF">P4O66_003043</name>
</gene>
<dbReference type="AlphaFoldDB" id="A0AAD9DL64"/>